<dbReference type="GO" id="GO:0004190">
    <property type="term" value="F:aspartic-type endopeptidase activity"/>
    <property type="evidence" value="ECO:0007669"/>
    <property type="project" value="InterPro"/>
</dbReference>
<dbReference type="EMBL" id="CAJFCW020000003">
    <property type="protein sequence ID" value="CAG9106101.1"/>
    <property type="molecule type" value="Genomic_DNA"/>
</dbReference>
<feature type="domain" description="Peptidase A1" evidence="2">
    <location>
        <begin position="1"/>
        <end position="88"/>
    </location>
</feature>
<dbReference type="AlphaFoldDB" id="A0A811KNU3"/>
<dbReference type="Gene3D" id="2.40.70.10">
    <property type="entry name" value="Acid Proteases"/>
    <property type="match status" value="1"/>
</dbReference>
<sequence length="88" mass="9753">MLYKKCHFDCNKGGQIVFGGEDTDNCDKVVNWIDVNSDNGNWEFVADSISIGNITLFNVTISADTGSQGLTAPPEVIDYIKEKLFMDE</sequence>
<evidence type="ECO:0000256" key="1">
    <source>
        <dbReference type="ARBA" id="ARBA00007447"/>
    </source>
</evidence>
<protein>
    <recommendedName>
        <fullName evidence="2">Peptidase A1 domain-containing protein</fullName>
    </recommendedName>
</protein>
<comment type="similarity">
    <text evidence="1">Belongs to the peptidase A1 family.</text>
</comment>
<dbReference type="OrthoDB" id="2747330at2759"/>
<evidence type="ECO:0000313" key="3">
    <source>
        <dbReference type="EMBL" id="CAD5216525.1"/>
    </source>
</evidence>
<dbReference type="Proteomes" id="UP000614601">
    <property type="component" value="Unassembled WGS sequence"/>
</dbReference>
<dbReference type="InterPro" id="IPR021109">
    <property type="entry name" value="Peptidase_aspartic_dom_sf"/>
</dbReference>
<reference evidence="3" key="1">
    <citation type="submission" date="2020-09" db="EMBL/GenBank/DDBJ databases">
        <authorList>
            <person name="Kikuchi T."/>
        </authorList>
    </citation>
    <scope>NUCLEOTIDE SEQUENCE</scope>
    <source>
        <strain evidence="3">SH1</strain>
    </source>
</reference>
<comment type="caution">
    <text evidence="3">The sequence shown here is derived from an EMBL/GenBank/DDBJ whole genome shotgun (WGS) entry which is preliminary data.</text>
</comment>
<dbReference type="PROSITE" id="PS51767">
    <property type="entry name" value="PEPTIDASE_A1"/>
    <property type="match status" value="1"/>
</dbReference>
<name>A0A811KNU3_9BILA</name>
<dbReference type="Proteomes" id="UP000783686">
    <property type="component" value="Unassembled WGS sequence"/>
</dbReference>
<gene>
    <name evidence="3" type="ORF">BOKJ2_LOCUS6631</name>
</gene>
<evidence type="ECO:0000259" key="2">
    <source>
        <dbReference type="PROSITE" id="PS51767"/>
    </source>
</evidence>
<dbReference type="EMBL" id="CAJFDH010000003">
    <property type="protein sequence ID" value="CAD5216525.1"/>
    <property type="molecule type" value="Genomic_DNA"/>
</dbReference>
<keyword evidence="4" id="KW-1185">Reference proteome</keyword>
<dbReference type="PANTHER" id="PTHR47966">
    <property type="entry name" value="BETA-SITE APP-CLEAVING ENZYME, ISOFORM A-RELATED"/>
    <property type="match status" value="1"/>
</dbReference>
<dbReference type="InterPro" id="IPR033121">
    <property type="entry name" value="PEPTIDASE_A1"/>
</dbReference>
<dbReference type="Pfam" id="PF00026">
    <property type="entry name" value="Asp"/>
    <property type="match status" value="1"/>
</dbReference>
<dbReference type="InterPro" id="IPR001461">
    <property type="entry name" value="Aspartic_peptidase_A1"/>
</dbReference>
<dbReference type="GO" id="GO:0006508">
    <property type="term" value="P:proteolysis"/>
    <property type="evidence" value="ECO:0007669"/>
    <property type="project" value="InterPro"/>
</dbReference>
<proteinExistence type="inferred from homology"/>
<organism evidence="3 4">
    <name type="scientific">Bursaphelenchus okinawaensis</name>
    <dbReference type="NCBI Taxonomy" id="465554"/>
    <lineage>
        <taxon>Eukaryota</taxon>
        <taxon>Metazoa</taxon>
        <taxon>Ecdysozoa</taxon>
        <taxon>Nematoda</taxon>
        <taxon>Chromadorea</taxon>
        <taxon>Rhabditida</taxon>
        <taxon>Tylenchina</taxon>
        <taxon>Tylenchomorpha</taxon>
        <taxon>Aphelenchoidea</taxon>
        <taxon>Aphelenchoididae</taxon>
        <taxon>Bursaphelenchus</taxon>
    </lineage>
</organism>
<dbReference type="SUPFAM" id="SSF50630">
    <property type="entry name" value="Acid proteases"/>
    <property type="match status" value="1"/>
</dbReference>
<evidence type="ECO:0000313" key="4">
    <source>
        <dbReference type="Proteomes" id="UP000614601"/>
    </source>
</evidence>
<accession>A0A811KNU3</accession>